<dbReference type="Proteomes" id="UP000243053">
    <property type="component" value="Unassembled WGS sequence"/>
</dbReference>
<evidence type="ECO:0000313" key="4">
    <source>
        <dbReference type="EMBL" id="OUR80329.1"/>
    </source>
</evidence>
<evidence type="ECO:0000313" key="5">
    <source>
        <dbReference type="Proteomes" id="UP000243053"/>
    </source>
</evidence>
<protein>
    <recommendedName>
        <fullName evidence="6">Acyltransferase</fullName>
    </recommendedName>
</protein>
<accession>A0A1Y5ED12</accession>
<evidence type="ECO:0000256" key="1">
    <source>
        <dbReference type="SAM" id="Phobius"/>
    </source>
</evidence>
<comment type="caution">
    <text evidence="4">The sequence shown here is derived from an EMBL/GenBank/DDBJ whole genome shotgun (WGS) entry which is preliminary data.</text>
</comment>
<dbReference type="GO" id="GO:0009103">
    <property type="term" value="P:lipopolysaccharide biosynthetic process"/>
    <property type="evidence" value="ECO:0007669"/>
    <property type="project" value="TreeGrafter"/>
</dbReference>
<dbReference type="GO" id="GO:0016747">
    <property type="term" value="F:acyltransferase activity, transferring groups other than amino-acyl groups"/>
    <property type="evidence" value="ECO:0007669"/>
    <property type="project" value="InterPro"/>
</dbReference>
<feature type="transmembrane region" description="Helical" evidence="1">
    <location>
        <begin position="163"/>
        <end position="183"/>
    </location>
</feature>
<evidence type="ECO:0000259" key="2">
    <source>
        <dbReference type="Pfam" id="PF01757"/>
    </source>
</evidence>
<proteinExistence type="predicted"/>
<dbReference type="InterPro" id="IPR002656">
    <property type="entry name" value="Acyl_transf_3_dom"/>
</dbReference>
<dbReference type="Pfam" id="PF01757">
    <property type="entry name" value="Acyl_transf_3"/>
    <property type="match status" value="1"/>
</dbReference>
<feature type="transmembrane region" description="Helical" evidence="1">
    <location>
        <begin position="75"/>
        <end position="93"/>
    </location>
</feature>
<dbReference type="EMBL" id="MAAF01000064">
    <property type="protein sequence ID" value="OUR80329.1"/>
    <property type="molecule type" value="Genomic_DNA"/>
</dbReference>
<feature type="transmembrane region" description="Helical" evidence="1">
    <location>
        <begin position="189"/>
        <end position="211"/>
    </location>
</feature>
<dbReference type="Pfam" id="PF19040">
    <property type="entry name" value="SGNH"/>
    <property type="match status" value="1"/>
</dbReference>
<keyword evidence="1" id="KW-0472">Membrane</keyword>
<keyword evidence="1" id="KW-1133">Transmembrane helix</keyword>
<keyword evidence="1" id="KW-0812">Transmembrane</keyword>
<feature type="transmembrane region" description="Helical" evidence="1">
    <location>
        <begin position="99"/>
        <end position="116"/>
    </location>
</feature>
<feature type="transmembrane region" description="Helical" evidence="1">
    <location>
        <begin position="37"/>
        <end position="54"/>
    </location>
</feature>
<sequence length="664" mass="75618">MNYRSDIDGLRTIAVFLVIFNHVGFSFFTGGFVGVDVFFVISGFLITSIIHPRIQQKTFSFAWFISRRVKRLMPVLFAIIFITMGIFTLVMLPQDLIKFYKSIIWVVFYAGNIFFWREHGGYFDGGSQEAPLLHTWSLAVEEQYYFIWPLLLAAAYRYFGKKIALYVSIALCIAATVFSQWGTEVTIGAAYYLLPTRFFELLVGSCLALMWSQLPKANQITNHILSIVGLLLIIVSALVLTEHHSFPGYNALYPVIGTALIIYASSGIVNKFLSLKPMVFSGNISYSLYLWHWPILVFARYTSVDFTLVNQISFIILTYILAILSWRYIEQPFRNFRADSFKAVATKLYIVPSSILIVLIGLGVFFDGYKNRFPSKIVAMEHALHTHTSKSRIACHSPYRNSKNSPESECIFGNKTTDKQQANVFVFGDSHANHMVPFIQTLTEDANLLGQDYTLDRCLPIFDLKWGSTIHLAEKCKSRNMLAENHIQENSFDFVIMAASWPGFNTRRIFNDERLVDNQKITALLQQKLTQTINAIIDSGATPIMFEDIPTLRGKSPKCPIKQKVFNEKLNCEIQHDSNELFNQLTTTLKGEFPQLIVISPHQLMCIDNNCLMTLNDIPLYRDEDHLNEIGSALLGGLFLEKNSNPFKSKYSKNISRLSVETTK</sequence>
<evidence type="ECO:0008006" key="6">
    <source>
        <dbReference type="Google" id="ProtNLM"/>
    </source>
</evidence>
<dbReference type="AlphaFoldDB" id="A0A1Y5ED12"/>
<gene>
    <name evidence="4" type="ORF">A9Q75_10915</name>
</gene>
<evidence type="ECO:0000259" key="3">
    <source>
        <dbReference type="Pfam" id="PF19040"/>
    </source>
</evidence>
<feature type="transmembrane region" description="Helical" evidence="1">
    <location>
        <begin position="252"/>
        <end position="272"/>
    </location>
</feature>
<dbReference type="InterPro" id="IPR050879">
    <property type="entry name" value="Acyltransferase_3"/>
</dbReference>
<feature type="domain" description="Acyltransferase 3" evidence="2">
    <location>
        <begin position="6"/>
        <end position="326"/>
    </location>
</feature>
<dbReference type="InterPro" id="IPR043968">
    <property type="entry name" value="SGNH"/>
</dbReference>
<organism evidence="4 5">
    <name type="scientific">Colwellia psychrerythraea</name>
    <name type="common">Vibrio psychroerythus</name>
    <dbReference type="NCBI Taxonomy" id="28229"/>
    <lineage>
        <taxon>Bacteria</taxon>
        <taxon>Pseudomonadati</taxon>
        <taxon>Pseudomonadota</taxon>
        <taxon>Gammaproteobacteria</taxon>
        <taxon>Alteromonadales</taxon>
        <taxon>Colwelliaceae</taxon>
        <taxon>Colwellia</taxon>
    </lineage>
</organism>
<dbReference type="GO" id="GO:0016020">
    <property type="term" value="C:membrane"/>
    <property type="evidence" value="ECO:0007669"/>
    <property type="project" value="TreeGrafter"/>
</dbReference>
<feature type="transmembrane region" description="Helical" evidence="1">
    <location>
        <begin position="284"/>
        <end position="302"/>
    </location>
</feature>
<feature type="transmembrane region" description="Helical" evidence="1">
    <location>
        <begin position="223"/>
        <end position="240"/>
    </location>
</feature>
<name>A0A1Y5ED12_COLPS</name>
<dbReference type="PANTHER" id="PTHR23028">
    <property type="entry name" value="ACETYLTRANSFERASE"/>
    <property type="match status" value="1"/>
</dbReference>
<feature type="transmembrane region" description="Helical" evidence="1">
    <location>
        <begin position="348"/>
        <end position="366"/>
    </location>
</feature>
<feature type="domain" description="SGNH" evidence="3">
    <location>
        <begin position="395"/>
        <end position="640"/>
    </location>
</feature>
<dbReference type="PANTHER" id="PTHR23028:SF53">
    <property type="entry name" value="ACYL_TRANSF_3 DOMAIN-CONTAINING PROTEIN"/>
    <property type="match status" value="1"/>
</dbReference>
<feature type="transmembrane region" description="Helical" evidence="1">
    <location>
        <begin position="12"/>
        <end position="31"/>
    </location>
</feature>
<reference evidence="5" key="1">
    <citation type="journal article" date="2017" name="Proc. Natl. Acad. Sci. U.S.A.">
        <title>Simulation of Deepwater Horizon oil plume reveals substrate specialization within a complex community of hydrocarbon degraders.</title>
        <authorList>
            <person name="Hu P."/>
            <person name="Dubinsky E.A."/>
            <person name="Probst A.J."/>
            <person name="Wang J."/>
            <person name="Sieber C.M.K."/>
            <person name="Tom L.M."/>
            <person name="Gardinali P."/>
            <person name="Banfield J.F."/>
            <person name="Atlas R.M."/>
            <person name="Andersen G.L."/>
        </authorList>
    </citation>
    <scope>NUCLEOTIDE SEQUENCE [LARGE SCALE GENOMIC DNA]</scope>
</reference>
<feature type="transmembrane region" description="Helical" evidence="1">
    <location>
        <begin position="308"/>
        <end position="328"/>
    </location>
</feature>